<keyword evidence="8 10" id="KW-0472">Membrane</keyword>
<dbReference type="Gene3D" id="6.10.140.1330">
    <property type="match status" value="1"/>
</dbReference>
<proteinExistence type="inferred from homology"/>
<keyword evidence="7 10" id="KW-0406">Ion transport</keyword>
<keyword evidence="5 10" id="KW-1133">Transmembrane helix</keyword>
<keyword evidence="3 10" id="KW-1003">Cell membrane</keyword>
<feature type="transmembrane region" description="Helical" evidence="10">
    <location>
        <begin position="303"/>
        <end position="327"/>
    </location>
</feature>
<dbReference type="Pfam" id="PF00999">
    <property type="entry name" value="Na_H_Exchanger"/>
    <property type="match status" value="1"/>
</dbReference>
<keyword evidence="6 10" id="KW-0915">Sodium</keyword>
<evidence type="ECO:0000256" key="2">
    <source>
        <dbReference type="ARBA" id="ARBA00022448"/>
    </source>
</evidence>
<keyword evidence="9 10" id="KW-0739">Sodium transport</keyword>
<keyword evidence="2 10" id="KW-0813">Transport</keyword>
<keyword evidence="10" id="KW-0050">Antiport</keyword>
<dbReference type="InterPro" id="IPR004705">
    <property type="entry name" value="Cation/H_exchanger_CPA1_bac"/>
</dbReference>
<evidence type="ECO:0000256" key="1">
    <source>
        <dbReference type="ARBA" id="ARBA00004651"/>
    </source>
</evidence>
<evidence type="ECO:0000256" key="4">
    <source>
        <dbReference type="ARBA" id="ARBA00022692"/>
    </source>
</evidence>
<dbReference type="RefSeq" id="WP_068102812.1">
    <property type="nucleotide sequence ID" value="NZ_JABUKE010000017.1"/>
</dbReference>
<evidence type="ECO:0000259" key="11">
    <source>
        <dbReference type="Pfam" id="PF00999"/>
    </source>
</evidence>
<comment type="caution">
    <text evidence="12">The sequence shown here is derived from an EMBL/GenBank/DDBJ whole genome shotgun (WGS) entry which is preliminary data.</text>
</comment>
<dbReference type="EMBL" id="JABUKG010000016">
    <property type="protein sequence ID" value="MBY6322044.1"/>
    <property type="molecule type" value="Genomic_DNA"/>
</dbReference>
<feature type="transmembrane region" description="Helical" evidence="10">
    <location>
        <begin position="152"/>
        <end position="170"/>
    </location>
</feature>
<dbReference type="NCBIfam" id="TIGR00831">
    <property type="entry name" value="a_cpa1"/>
    <property type="match status" value="1"/>
</dbReference>
<keyword evidence="13" id="KW-1185">Reference proteome</keyword>
<comment type="caution">
    <text evidence="10">Lacks conserved residue(s) required for the propagation of feature annotation.</text>
</comment>
<evidence type="ECO:0000256" key="8">
    <source>
        <dbReference type="ARBA" id="ARBA00023136"/>
    </source>
</evidence>
<evidence type="ECO:0000313" key="12">
    <source>
        <dbReference type="EMBL" id="MBY6322044.1"/>
    </source>
</evidence>
<evidence type="ECO:0000256" key="10">
    <source>
        <dbReference type="RuleBase" id="RU366002"/>
    </source>
</evidence>
<accession>A0ABS7NVL7</accession>
<protein>
    <submittedName>
        <fullName evidence="12">Na+/H+ antiporter</fullName>
    </submittedName>
</protein>
<evidence type="ECO:0000256" key="9">
    <source>
        <dbReference type="ARBA" id="ARBA00023201"/>
    </source>
</evidence>
<feature type="transmembrane region" description="Helical" evidence="10">
    <location>
        <begin position="348"/>
        <end position="370"/>
    </location>
</feature>
<dbReference type="PANTHER" id="PTHR10110">
    <property type="entry name" value="SODIUM/HYDROGEN EXCHANGER"/>
    <property type="match status" value="1"/>
</dbReference>
<evidence type="ECO:0000256" key="3">
    <source>
        <dbReference type="ARBA" id="ARBA00022475"/>
    </source>
</evidence>
<feature type="transmembrane region" description="Helical" evidence="10">
    <location>
        <begin position="82"/>
        <end position="104"/>
    </location>
</feature>
<feature type="transmembrane region" description="Helical" evidence="10">
    <location>
        <begin position="265"/>
        <end position="283"/>
    </location>
</feature>
<comment type="subcellular location">
    <subcellularLocation>
        <location evidence="1 10">Cell membrane</location>
        <topology evidence="1 10">Multi-pass membrane protein</topology>
    </subcellularLocation>
</comment>
<dbReference type="PANTHER" id="PTHR10110:SF86">
    <property type="entry name" value="SODIUM_HYDROGEN EXCHANGER 7"/>
    <property type="match status" value="1"/>
</dbReference>
<dbReference type="Proteomes" id="UP001520140">
    <property type="component" value="Unassembled WGS sequence"/>
</dbReference>
<dbReference type="InterPro" id="IPR006153">
    <property type="entry name" value="Cation/H_exchanger_TM"/>
</dbReference>
<feature type="transmembrane region" description="Helical" evidence="10">
    <location>
        <begin position="382"/>
        <end position="406"/>
    </location>
</feature>
<reference evidence="12 13" key="1">
    <citation type="submission" date="2020-06" db="EMBL/GenBank/DDBJ databases">
        <title>Taxonomy, biology and ecology of Rhodococcus bacteria occurring in California pistachio and other woody hosts as revealed by genome sequence analyses.</title>
        <authorList>
            <person name="Gai Y."/>
            <person name="Riely B."/>
        </authorList>
    </citation>
    <scope>NUCLEOTIDE SEQUENCE [LARGE SCALE GENOMIC DNA]</scope>
    <source>
        <strain evidence="12 13">BP-284</strain>
    </source>
</reference>
<evidence type="ECO:0000313" key="13">
    <source>
        <dbReference type="Proteomes" id="UP001520140"/>
    </source>
</evidence>
<dbReference type="InterPro" id="IPR018422">
    <property type="entry name" value="Cation/H_exchanger_CPA1"/>
</dbReference>
<comment type="similarity">
    <text evidence="10">Belongs to the monovalent cation:proton antiporter 1 (CPA1) transporter (TC 2.A.36) family.</text>
</comment>
<organism evidence="12 13">
    <name type="scientific">Rhodococcoides kroppenstedtii</name>
    <dbReference type="NCBI Taxonomy" id="293050"/>
    <lineage>
        <taxon>Bacteria</taxon>
        <taxon>Bacillati</taxon>
        <taxon>Actinomycetota</taxon>
        <taxon>Actinomycetes</taxon>
        <taxon>Mycobacteriales</taxon>
        <taxon>Nocardiaceae</taxon>
        <taxon>Rhodococcoides</taxon>
    </lineage>
</organism>
<evidence type="ECO:0000256" key="5">
    <source>
        <dbReference type="ARBA" id="ARBA00022989"/>
    </source>
</evidence>
<feature type="transmembrane region" description="Helical" evidence="10">
    <location>
        <begin position="182"/>
        <end position="201"/>
    </location>
</feature>
<keyword evidence="4 10" id="KW-0812">Transmembrane</keyword>
<comment type="function">
    <text evidence="10">Na(+)/H(+) antiporter that extrudes sodium in exchange for external protons.</text>
</comment>
<feature type="transmembrane region" description="Helical" evidence="10">
    <location>
        <begin position="53"/>
        <end position="75"/>
    </location>
</feature>
<name>A0ABS7NVL7_9NOCA</name>
<sequence length="543" mass="58613">MDGWLLLLVVAGAVVVAGFARRLDLQVPLVLVAVGSVASFVPGLPRPALDPELLLGVILPPLLYSAAIDFSFASFRRNLRAIVRLGVGLVVITTVAVGFFSSWLVPELTLGAALVLGAVVAPPDAVSAVAVAVGRRLGLPHRMMSILTGESLVNDAAALTLFTIAVASVTGNRIDLEPPVLFFAYEVAAGIGVGWIVGRVVRFVRRHLADSALETVLGIIVPFAAYLAAEQVHSSGVLAVVTAGFVLGSARSSDAIPTRIQERQVWRTLDLVLETFVFAYMGLQLKFVVDDLRGEGLPVHHVFLYGLLVLLLVMAVRPLALFVGTALRRVVGRIRSRPHSELSWTQTLVLSWAGMRGVVTLAAAAGVPFVTASGADFPGRGVISAIAFTVAVGTLLIQGITLPMVIRRLDIADPAEIRYVEEQRALARRISRRAVVDCLDEARRSLKGTDAEGVVDRVRRVTLARLEADETEDEEQPADRFSATSAAFDRWRRTVLVRQREALLDARDRGELDDEVLRTVLDGLDIEQAATETRLQRFTTERG</sequence>
<evidence type="ECO:0000256" key="7">
    <source>
        <dbReference type="ARBA" id="ARBA00023065"/>
    </source>
</evidence>
<gene>
    <name evidence="12" type="ORF">HQ605_14550</name>
</gene>
<feature type="transmembrane region" description="Helical" evidence="10">
    <location>
        <begin position="110"/>
        <end position="131"/>
    </location>
</feature>
<evidence type="ECO:0000256" key="6">
    <source>
        <dbReference type="ARBA" id="ARBA00023053"/>
    </source>
</evidence>
<feature type="domain" description="Cation/H+ exchanger transmembrane" evidence="11">
    <location>
        <begin position="13"/>
        <end position="406"/>
    </location>
</feature>